<protein>
    <recommendedName>
        <fullName evidence="3">PIN domain-containing protein</fullName>
    </recommendedName>
</protein>
<dbReference type="AlphaFoldDB" id="A0AAW9QNX2"/>
<comment type="caution">
    <text evidence="1">The sequence shown here is derived from an EMBL/GenBank/DDBJ whole genome shotgun (WGS) entry which is preliminary data.</text>
</comment>
<sequence length="69" mass="7819">MIIVDTSVWSLALRRSKTVDKSSEVLLLQDLILQGRTVLLGVVRQEILSIESCRSRDRTVNPRPEKSRG</sequence>
<organism evidence="1 2">
    <name type="scientific">Pannus brasiliensis CCIBt3594</name>
    <dbReference type="NCBI Taxonomy" id="1427578"/>
    <lineage>
        <taxon>Bacteria</taxon>
        <taxon>Bacillati</taxon>
        <taxon>Cyanobacteriota</taxon>
        <taxon>Cyanophyceae</taxon>
        <taxon>Oscillatoriophycideae</taxon>
        <taxon>Chroococcales</taxon>
        <taxon>Microcystaceae</taxon>
        <taxon>Pannus</taxon>
    </lineage>
</organism>
<proteinExistence type="predicted"/>
<evidence type="ECO:0000313" key="1">
    <source>
        <dbReference type="EMBL" id="MEG3439485.1"/>
    </source>
</evidence>
<name>A0AAW9QNX2_9CHRO</name>
<evidence type="ECO:0008006" key="3">
    <source>
        <dbReference type="Google" id="ProtNLM"/>
    </source>
</evidence>
<accession>A0AAW9QNX2</accession>
<evidence type="ECO:0000313" key="2">
    <source>
        <dbReference type="Proteomes" id="UP001328733"/>
    </source>
</evidence>
<dbReference type="EMBL" id="JBAFSM010000050">
    <property type="protein sequence ID" value="MEG3439485.1"/>
    <property type="molecule type" value="Genomic_DNA"/>
</dbReference>
<keyword evidence="2" id="KW-1185">Reference proteome</keyword>
<gene>
    <name evidence="1" type="ORF">V0288_20325</name>
</gene>
<dbReference type="Proteomes" id="UP001328733">
    <property type="component" value="Unassembled WGS sequence"/>
</dbReference>
<dbReference type="RefSeq" id="WP_332866970.1">
    <property type="nucleotide sequence ID" value="NZ_JBAFSM010000050.1"/>
</dbReference>
<reference evidence="1 2" key="1">
    <citation type="submission" date="2024-01" db="EMBL/GenBank/DDBJ databases">
        <title>Genomic insights into the taxonomy and metabolism of the cyanobacterium Pannus brasiliensis CCIBt3594.</title>
        <authorList>
            <person name="Machado M."/>
            <person name="Botero N.B."/>
            <person name="Andreote A.P.D."/>
            <person name="Feitosa A.M.T."/>
            <person name="Popin R."/>
            <person name="Sivonen K."/>
            <person name="Fiore M.F."/>
        </authorList>
    </citation>
    <scope>NUCLEOTIDE SEQUENCE [LARGE SCALE GENOMIC DNA]</scope>
    <source>
        <strain evidence="1 2">CCIBt3594</strain>
    </source>
</reference>